<dbReference type="InterPro" id="IPR004101">
    <property type="entry name" value="Mur_ligase_C"/>
</dbReference>
<comment type="similarity">
    <text evidence="1 13">Belongs to the MurCDEF family. MurE subfamily.</text>
</comment>
<feature type="binding site" evidence="13">
    <location>
        <position position="464"/>
    </location>
    <ligand>
        <name>meso-2,6-diaminopimelate</name>
        <dbReference type="ChEBI" id="CHEBI:57791"/>
    </ligand>
</feature>
<evidence type="ECO:0000256" key="9">
    <source>
        <dbReference type="ARBA" id="ARBA00072883"/>
    </source>
</evidence>
<dbReference type="GO" id="GO:0009252">
    <property type="term" value="P:peptidoglycan biosynthetic process"/>
    <property type="evidence" value="ECO:0007669"/>
    <property type="project" value="UniProtKB-UniRule"/>
</dbReference>
<evidence type="ECO:0000256" key="2">
    <source>
        <dbReference type="ARBA" id="ARBA00022618"/>
    </source>
</evidence>
<comment type="caution">
    <text evidence="13">Lacks conserved residue(s) required for the propagation of feature annotation.</text>
</comment>
<dbReference type="InterPro" id="IPR036565">
    <property type="entry name" value="Mur-like_cat_sf"/>
</dbReference>
<evidence type="ECO:0000259" key="15">
    <source>
        <dbReference type="Pfam" id="PF01225"/>
    </source>
</evidence>
<keyword evidence="13" id="KW-0067">ATP-binding</keyword>
<dbReference type="PATRIC" id="fig|1051646.9.peg.2441"/>
<feature type="binding site" evidence="13">
    <location>
        <begin position="161"/>
        <end position="162"/>
    </location>
    <ligand>
        <name>UDP-N-acetyl-alpha-D-muramoyl-L-alanyl-D-glutamate</name>
        <dbReference type="ChEBI" id="CHEBI:83900"/>
    </ligand>
</feature>
<keyword evidence="13" id="KW-0547">Nucleotide-binding</keyword>
<dbReference type="NCBIfam" id="TIGR01085">
    <property type="entry name" value="murE"/>
    <property type="match status" value="1"/>
</dbReference>
<comment type="PTM">
    <text evidence="13">Carboxylation is probably crucial for Mg(2+) binding and, consequently, for the gamma-phosphate positioning of ATP.</text>
</comment>
<dbReference type="GO" id="GO:0005737">
    <property type="term" value="C:cytoplasm"/>
    <property type="evidence" value="ECO:0007669"/>
    <property type="project" value="UniProtKB-SubCell"/>
</dbReference>
<keyword evidence="13" id="KW-0460">Magnesium</keyword>
<dbReference type="AlphaFoldDB" id="A0A0A0SFL4"/>
<dbReference type="EMBL" id="CP009354">
    <property type="protein sequence ID" value="AIW14966.1"/>
    <property type="molecule type" value="Genomic_DNA"/>
</dbReference>
<comment type="subcellular location">
    <subcellularLocation>
        <location evidence="13 14">Cytoplasm</location>
    </subcellularLocation>
</comment>
<dbReference type="Gene3D" id="3.40.1190.10">
    <property type="entry name" value="Mur-like, catalytic domain"/>
    <property type="match status" value="1"/>
</dbReference>
<dbReference type="Gene3D" id="3.90.190.20">
    <property type="entry name" value="Mur ligase, C-terminal domain"/>
    <property type="match status" value="1"/>
</dbReference>
<evidence type="ECO:0000313" key="19">
    <source>
        <dbReference type="Proteomes" id="UP000030071"/>
    </source>
</evidence>
<dbReference type="Pfam" id="PF08245">
    <property type="entry name" value="Mur_ligase_M"/>
    <property type="match status" value="1"/>
</dbReference>
<dbReference type="GO" id="GO:0005524">
    <property type="term" value="F:ATP binding"/>
    <property type="evidence" value="ECO:0007669"/>
    <property type="project" value="UniProtKB-UniRule"/>
</dbReference>
<dbReference type="SUPFAM" id="SSF63418">
    <property type="entry name" value="MurE/MurF N-terminal domain"/>
    <property type="match status" value="1"/>
</dbReference>
<dbReference type="NCBIfam" id="NF001126">
    <property type="entry name" value="PRK00139.1-4"/>
    <property type="match status" value="1"/>
</dbReference>
<dbReference type="GO" id="GO:0008360">
    <property type="term" value="P:regulation of cell shape"/>
    <property type="evidence" value="ECO:0007669"/>
    <property type="project" value="UniProtKB-KW"/>
</dbReference>
<organism evidence="18 19">
    <name type="scientific">Vibrio tubiashii ATCC 19109</name>
    <dbReference type="NCBI Taxonomy" id="1051646"/>
    <lineage>
        <taxon>Bacteria</taxon>
        <taxon>Pseudomonadati</taxon>
        <taxon>Pseudomonadota</taxon>
        <taxon>Gammaproteobacteria</taxon>
        <taxon>Vibrionales</taxon>
        <taxon>Vibrionaceae</taxon>
        <taxon>Vibrio</taxon>
        <taxon>Vibrio oreintalis group</taxon>
    </lineage>
</organism>
<feature type="binding site" evidence="13">
    <location>
        <begin position="413"/>
        <end position="416"/>
    </location>
    <ligand>
        <name>meso-2,6-diaminopimelate</name>
        <dbReference type="ChEBI" id="CHEBI:57791"/>
    </ligand>
</feature>
<dbReference type="UniPathway" id="UPA00219"/>
<comment type="catalytic activity">
    <reaction evidence="7 13">
        <text>UDP-N-acetyl-alpha-D-muramoyl-L-alanyl-D-glutamate + meso-2,6-diaminopimelate + ATP = UDP-N-acetyl-alpha-D-muramoyl-L-alanyl-gamma-D-glutamyl-meso-2,6-diaminopimelate + ADP + phosphate + H(+)</text>
        <dbReference type="Rhea" id="RHEA:23676"/>
        <dbReference type="ChEBI" id="CHEBI:15378"/>
        <dbReference type="ChEBI" id="CHEBI:30616"/>
        <dbReference type="ChEBI" id="CHEBI:43474"/>
        <dbReference type="ChEBI" id="CHEBI:57791"/>
        <dbReference type="ChEBI" id="CHEBI:83900"/>
        <dbReference type="ChEBI" id="CHEBI:83905"/>
        <dbReference type="ChEBI" id="CHEBI:456216"/>
        <dbReference type="EC" id="6.3.2.13"/>
    </reaction>
</comment>
<dbReference type="InterPro" id="IPR035911">
    <property type="entry name" value="MurE/MurF_N"/>
</dbReference>
<dbReference type="STRING" id="1051646.IX91_12375"/>
<feature type="domain" description="Mur ligase N-terminal catalytic" evidence="15">
    <location>
        <begin position="28"/>
        <end position="105"/>
    </location>
</feature>
<keyword evidence="13 18" id="KW-0436">Ligase</keyword>
<feature type="domain" description="Mur ligase C-terminal" evidence="16">
    <location>
        <begin position="340"/>
        <end position="466"/>
    </location>
</feature>
<dbReference type="GO" id="GO:0008765">
    <property type="term" value="F:UDP-N-acetylmuramoylalanyl-D-glutamate-2,6-diaminopimelate ligase activity"/>
    <property type="evidence" value="ECO:0007669"/>
    <property type="project" value="UniProtKB-UniRule"/>
</dbReference>
<evidence type="ECO:0000256" key="1">
    <source>
        <dbReference type="ARBA" id="ARBA00005898"/>
    </source>
</evidence>
<feature type="binding site" evidence="13">
    <location>
        <position position="188"/>
    </location>
    <ligand>
        <name>UDP-N-acetyl-alpha-D-muramoyl-L-alanyl-D-glutamate</name>
        <dbReference type="ChEBI" id="CHEBI:83900"/>
    </ligand>
</feature>
<dbReference type="RefSeq" id="WP_038197142.1">
    <property type="nucleotide sequence ID" value="NZ_AFWI01000150.1"/>
</dbReference>
<keyword evidence="6 13" id="KW-0961">Cell wall biogenesis/degradation</keyword>
<dbReference type="GO" id="GO:0051301">
    <property type="term" value="P:cell division"/>
    <property type="evidence" value="ECO:0007669"/>
    <property type="project" value="UniProtKB-KW"/>
</dbReference>
<comment type="pathway">
    <text evidence="13 14">Cell wall biogenesis; peptidoglycan biosynthesis.</text>
</comment>
<feature type="modified residue" description="N6-carboxylysine" evidence="13">
    <location>
        <position position="228"/>
    </location>
</feature>
<dbReference type="Pfam" id="PF01225">
    <property type="entry name" value="Mur_ligase"/>
    <property type="match status" value="1"/>
</dbReference>
<evidence type="ECO:0000256" key="6">
    <source>
        <dbReference type="ARBA" id="ARBA00023316"/>
    </source>
</evidence>
<dbReference type="eggNOG" id="COG0769">
    <property type="taxonomic scope" value="Bacteria"/>
</dbReference>
<evidence type="ECO:0000256" key="10">
    <source>
        <dbReference type="ARBA" id="ARBA00075482"/>
    </source>
</evidence>
<feature type="binding site" evidence="13">
    <location>
        <position position="196"/>
    </location>
    <ligand>
        <name>UDP-N-acetyl-alpha-D-muramoyl-L-alanyl-D-glutamate</name>
        <dbReference type="ChEBI" id="CHEBI:83900"/>
    </ligand>
</feature>
<accession>A0A0A0SFL4</accession>
<dbReference type="FunFam" id="3.90.190.20:FF:000006">
    <property type="entry name" value="UDP-N-acetylmuramoyl-L-alanyl-D-glutamate--2,6-diaminopimelate ligase"/>
    <property type="match status" value="1"/>
</dbReference>
<evidence type="ECO:0000256" key="12">
    <source>
        <dbReference type="ARBA" id="ARBA00081560"/>
    </source>
</evidence>
<dbReference type="NCBIfam" id="NF001123">
    <property type="entry name" value="PRK00139.1-1"/>
    <property type="match status" value="1"/>
</dbReference>
<evidence type="ECO:0000256" key="5">
    <source>
        <dbReference type="ARBA" id="ARBA00023306"/>
    </source>
</evidence>
<evidence type="ECO:0000256" key="7">
    <source>
        <dbReference type="ARBA" id="ARBA00050251"/>
    </source>
</evidence>
<protein>
    <recommendedName>
        <fullName evidence="9 13">UDP-N-acetylmuramoyl-L-alanyl-D-glutamate--2,6-diaminopimelate ligase</fullName>
        <ecNumber evidence="8 13">6.3.2.13</ecNumber>
    </recommendedName>
    <alternativeName>
        <fullName evidence="10 13">Meso-A2pm-adding enzyme</fullName>
    </alternativeName>
    <alternativeName>
        <fullName evidence="11 13">Meso-diaminopimelate-adding enzyme</fullName>
    </alternativeName>
    <alternativeName>
        <fullName evidence="12 13">UDP-MurNAc-L-Ala-D-Glu:meso-diaminopimelate ligase</fullName>
    </alternativeName>
    <alternativeName>
        <fullName evidence="13">UDP-MurNAc-tripeptide synthetase</fullName>
    </alternativeName>
    <alternativeName>
        <fullName evidence="13">UDP-N-acetylmuramyl-tripeptide synthetase</fullName>
    </alternativeName>
</protein>
<dbReference type="InterPro" id="IPR013221">
    <property type="entry name" value="Mur_ligase_cen"/>
</dbReference>
<evidence type="ECO:0000259" key="16">
    <source>
        <dbReference type="Pfam" id="PF02875"/>
    </source>
</evidence>
<dbReference type="Gene3D" id="3.40.1390.10">
    <property type="entry name" value="MurE/MurF, N-terminal domain"/>
    <property type="match status" value="1"/>
</dbReference>
<dbReference type="NCBIfam" id="NF001124">
    <property type="entry name" value="PRK00139.1-2"/>
    <property type="match status" value="1"/>
</dbReference>
<dbReference type="GO" id="GO:0000287">
    <property type="term" value="F:magnesium ion binding"/>
    <property type="evidence" value="ECO:0007669"/>
    <property type="project" value="UniProtKB-UniRule"/>
</dbReference>
<name>A0A0A0SFL4_9VIBR</name>
<evidence type="ECO:0000256" key="4">
    <source>
        <dbReference type="ARBA" id="ARBA00022984"/>
    </source>
</evidence>
<dbReference type="KEGG" id="vtu:IX91_12375"/>
<dbReference type="InterPro" id="IPR005761">
    <property type="entry name" value="UDP-N-AcMur-Glu-dNH2Pim_ligase"/>
</dbReference>
<keyword evidence="4 13" id="KW-0573">Peptidoglycan synthesis</keyword>
<feature type="binding site" evidence="13">
    <location>
        <position position="32"/>
    </location>
    <ligand>
        <name>UDP-N-acetyl-alpha-D-muramoyl-L-alanyl-D-glutamate</name>
        <dbReference type="ChEBI" id="CHEBI:83900"/>
    </ligand>
</feature>
<dbReference type="InterPro" id="IPR036615">
    <property type="entry name" value="Mur_ligase_C_dom_sf"/>
</dbReference>
<evidence type="ECO:0000256" key="3">
    <source>
        <dbReference type="ARBA" id="ARBA00022960"/>
    </source>
</evidence>
<feature type="binding site" evidence="13">
    <location>
        <position position="160"/>
    </location>
    <ligand>
        <name>UDP-N-acetyl-alpha-D-muramoyl-L-alanyl-D-glutamate</name>
        <dbReference type="ChEBI" id="CHEBI:83900"/>
    </ligand>
</feature>
<dbReference type="Pfam" id="PF02875">
    <property type="entry name" value="Mur_ligase_C"/>
    <property type="match status" value="1"/>
</dbReference>
<feature type="binding site" evidence="13">
    <location>
        <position position="194"/>
    </location>
    <ligand>
        <name>UDP-N-acetyl-alpha-D-muramoyl-L-alanyl-D-glutamate</name>
        <dbReference type="ChEBI" id="CHEBI:83900"/>
    </ligand>
</feature>
<feature type="binding site" evidence="13">
    <location>
        <begin position="119"/>
        <end position="125"/>
    </location>
    <ligand>
        <name>ATP</name>
        <dbReference type="ChEBI" id="CHEBI:30616"/>
    </ligand>
</feature>
<evidence type="ECO:0000256" key="8">
    <source>
        <dbReference type="ARBA" id="ARBA00066633"/>
    </source>
</evidence>
<evidence type="ECO:0000313" key="18">
    <source>
        <dbReference type="EMBL" id="AIW14966.1"/>
    </source>
</evidence>
<dbReference type="HAMAP" id="MF_00208">
    <property type="entry name" value="MurE"/>
    <property type="match status" value="1"/>
</dbReference>
<dbReference type="InterPro" id="IPR000713">
    <property type="entry name" value="Mur_ligase_N"/>
</dbReference>
<keyword evidence="2 13" id="KW-0132">Cell division</keyword>
<gene>
    <name evidence="13 18" type="primary">murE</name>
    <name evidence="18" type="ORF">IX91_12375</name>
</gene>
<feature type="binding site" evidence="13">
    <location>
        <position position="468"/>
    </location>
    <ligand>
        <name>meso-2,6-diaminopimelate</name>
        <dbReference type="ChEBI" id="CHEBI:57791"/>
    </ligand>
</feature>
<reference evidence="18 19" key="1">
    <citation type="submission" date="2014-08" db="EMBL/GenBank/DDBJ databases">
        <title>First Complete Genome Sequence of the Shellfish Pathogen Vibrio tubiashii.</title>
        <authorList>
            <person name="Richards G.P."/>
            <person name="Needleman D.S."/>
            <person name="Watson M.A."/>
            <person name="Bono J.L."/>
        </authorList>
    </citation>
    <scope>NUCLEOTIDE SEQUENCE [LARGE SCALE GENOMIC DNA]</scope>
    <source>
        <strain evidence="18 19">ATCC 19109</strain>
    </source>
</reference>
<comment type="function">
    <text evidence="13">Catalyzes the addition of meso-diaminopimelic acid to the nucleotide precursor UDP-N-acetylmuramoyl-L-alanyl-D-glutamate (UMAG) in the biosynthesis of bacterial cell-wall peptidoglycan.</text>
</comment>
<feature type="domain" description="Mur ligase central" evidence="17">
    <location>
        <begin position="117"/>
        <end position="317"/>
    </location>
</feature>
<dbReference type="SUPFAM" id="SSF53623">
    <property type="entry name" value="MurD-like peptide ligases, catalytic domain"/>
    <property type="match status" value="1"/>
</dbReference>
<dbReference type="Proteomes" id="UP000030071">
    <property type="component" value="Chromosome 1"/>
</dbReference>
<dbReference type="GeneID" id="23445518"/>
<evidence type="ECO:0000256" key="14">
    <source>
        <dbReference type="RuleBase" id="RU004135"/>
    </source>
</evidence>
<dbReference type="SUPFAM" id="SSF53244">
    <property type="entry name" value="MurD-like peptide ligases, peptide-binding domain"/>
    <property type="match status" value="1"/>
</dbReference>
<feature type="short sequence motif" description="Meso-diaminopimelate recognition motif" evidence="13">
    <location>
        <begin position="413"/>
        <end position="416"/>
    </location>
</feature>
<evidence type="ECO:0000259" key="17">
    <source>
        <dbReference type="Pfam" id="PF08245"/>
    </source>
</evidence>
<dbReference type="EC" id="6.3.2.13" evidence="8 13"/>
<comment type="cofactor">
    <cofactor evidence="13">
        <name>Mg(2+)</name>
        <dbReference type="ChEBI" id="CHEBI:18420"/>
    </cofactor>
</comment>
<evidence type="ECO:0000256" key="13">
    <source>
        <dbReference type="HAMAP-Rule" id="MF_00208"/>
    </source>
</evidence>
<keyword evidence="5 13" id="KW-0131">Cell cycle</keyword>
<proteinExistence type="inferred from homology"/>
<feature type="binding site" evidence="13">
    <location>
        <position position="34"/>
    </location>
    <ligand>
        <name>UDP-N-acetyl-alpha-D-muramoyl-L-alanyl-D-glutamate</name>
        <dbReference type="ChEBI" id="CHEBI:83900"/>
    </ligand>
</feature>
<evidence type="ECO:0000256" key="11">
    <source>
        <dbReference type="ARBA" id="ARBA00076158"/>
    </source>
</evidence>
<feature type="binding site" evidence="13">
    <location>
        <position position="389"/>
    </location>
    <ligand>
        <name>meso-2,6-diaminopimelate</name>
        <dbReference type="ChEBI" id="CHEBI:57791"/>
    </ligand>
</feature>
<dbReference type="PANTHER" id="PTHR23135">
    <property type="entry name" value="MUR LIGASE FAMILY MEMBER"/>
    <property type="match status" value="1"/>
</dbReference>
<dbReference type="GO" id="GO:0071555">
    <property type="term" value="P:cell wall organization"/>
    <property type="evidence" value="ECO:0007669"/>
    <property type="project" value="UniProtKB-KW"/>
</dbReference>
<sequence>MSKELTLAMLLSPWVDISNRPGASVIVQSLELDSRNVSQGSTFVAVKGHAVDGRHFIPIAIEQGANAIIAEACESHPHGQVELQGDVPVIYLGNLGQHLSALAKRLYPLTNNKLIGVTGTNGKTTITQLIAQWLDLVEKKAAVMGTTGNGFLADLKVAKNTTGSAIEILQTLHSLEQQGADYTALEVSSHGLVQGRVRAVEFEVGAFSNLSRDHLDYHGTMEEYAEAKFSLFSQHICKQAVLNIDDPVGAEWFNRLDNAIAVTLKPSDHPRTVWAEQVSYSESGITLDFAGAFGSGTISVPLIGEFNANNVLLAMVTLLCLGIDKQKLIATARSLKPVIGRMELFASKEKAKVVVDYAHTPDALEKALQALRVHCQGRLWAIFGCGGDRDTGKRPMMAEIGERLADHIILTDDNPRSESPQQIVQDMLAGMTNPDSAIVQHSRFDALKYALENSQSDDIILLAGKGHEDYQVMANETLHYSDRESAQQLLENNA</sequence>
<dbReference type="PANTHER" id="PTHR23135:SF4">
    <property type="entry name" value="UDP-N-ACETYLMURAMOYL-L-ALANYL-D-GLUTAMATE--2,6-DIAMINOPIMELATE LIGASE MURE HOMOLOG, CHLOROPLASTIC"/>
    <property type="match status" value="1"/>
</dbReference>
<keyword evidence="3 13" id="KW-0133">Cell shape</keyword>
<keyword evidence="13" id="KW-0963">Cytoplasm</keyword>
<dbReference type="HOGENOM" id="CLU_022291_3_2_6"/>